<dbReference type="RefSeq" id="WP_045358599.1">
    <property type="nucleotide sequence ID" value="NZ_BBPA01000027.1"/>
</dbReference>
<keyword evidence="1 6" id="KW-0346">Stress response</keyword>
<gene>
    <name evidence="6" type="ORF">N44_01394</name>
</gene>
<dbReference type="InterPro" id="IPR002068">
    <property type="entry name" value="A-crystallin/Hsp20_dom"/>
</dbReference>
<evidence type="ECO:0000256" key="3">
    <source>
        <dbReference type="RuleBase" id="RU003616"/>
    </source>
</evidence>
<dbReference type="PANTHER" id="PTHR46733:SF4">
    <property type="entry name" value="HEAT SHOCK PROTEIN 21, CHLOROPLASTIC"/>
    <property type="match status" value="1"/>
</dbReference>
<evidence type="ECO:0000259" key="5">
    <source>
        <dbReference type="PROSITE" id="PS51203"/>
    </source>
</evidence>
<name>A0A0A1VU83_MICAE</name>
<dbReference type="PROSITE" id="PS01031">
    <property type="entry name" value="SHSP"/>
    <property type="match status" value="1"/>
</dbReference>
<feature type="domain" description="SHSP" evidence="4">
    <location>
        <begin position="29"/>
        <end position="136"/>
    </location>
</feature>
<evidence type="ECO:0000256" key="1">
    <source>
        <dbReference type="ARBA" id="ARBA00023016"/>
    </source>
</evidence>
<dbReference type="EMBL" id="BBPA01000027">
    <property type="protein sequence ID" value="GAL92836.1"/>
    <property type="molecule type" value="Genomic_DNA"/>
</dbReference>
<dbReference type="AlphaFoldDB" id="A0A0A1VU83"/>
<evidence type="ECO:0000259" key="4">
    <source>
        <dbReference type="PROSITE" id="PS01031"/>
    </source>
</evidence>
<feature type="domain" description="CS" evidence="5">
    <location>
        <begin position="33"/>
        <end position="134"/>
    </location>
</feature>
<organism evidence="6 7">
    <name type="scientific">Microcystis aeruginosa NIES-44</name>
    <dbReference type="NCBI Taxonomy" id="449439"/>
    <lineage>
        <taxon>Bacteria</taxon>
        <taxon>Bacillati</taxon>
        <taxon>Cyanobacteriota</taxon>
        <taxon>Cyanophyceae</taxon>
        <taxon>Oscillatoriophycideae</taxon>
        <taxon>Chroococcales</taxon>
        <taxon>Microcystaceae</taxon>
        <taxon>Microcystis</taxon>
    </lineage>
</organism>
<dbReference type="GO" id="GO:0009408">
    <property type="term" value="P:response to heat"/>
    <property type="evidence" value="ECO:0007669"/>
    <property type="project" value="InterPro"/>
</dbReference>
<evidence type="ECO:0000256" key="2">
    <source>
        <dbReference type="PROSITE-ProRule" id="PRU00285"/>
    </source>
</evidence>
<dbReference type="Pfam" id="PF00011">
    <property type="entry name" value="HSP20"/>
    <property type="match status" value="1"/>
</dbReference>
<evidence type="ECO:0000313" key="6">
    <source>
        <dbReference type="EMBL" id="GAL92836.1"/>
    </source>
</evidence>
<dbReference type="PANTHER" id="PTHR46733">
    <property type="entry name" value="26.5 KDA HEAT SHOCK PROTEIN, MITOCHONDRIAL"/>
    <property type="match status" value="1"/>
</dbReference>
<dbReference type="CDD" id="cd06464">
    <property type="entry name" value="ACD_sHsps-like"/>
    <property type="match status" value="1"/>
</dbReference>
<comment type="similarity">
    <text evidence="2 3">Belongs to the small heat shock protein (HSP20) family.</text>
</comment>
<accession>A0A0A1VU83</accession>
<dbReference type="InterPro" id="IPR008978">
    <property type="entry name" value="HSP20-like_chaperone"/>
</dbReference>
<dbReference type="Gene3D" id="2.60.40.790">
    <property type="match status" value="1"/>
</dbReference>
<proteinExistence type="inferred from homology"/>
<protein>
    <submittedName>
        <fullName evidence="6">Heat shock protein Hsp20</fullName>
    </submittedName>
</protein>
<dbReference type="InterPro" id="IPR007052">
    <property type="entry name" value="CS_dom"/>
</dbReference>
<evidence type="ECO:0000313" key="7">
    <source>
        <dbReference type="Proteomes" id="UP000030321"/>
    </source>
</evidence>
<sequence>MAFTLYSPFLEINSVQRQIDQLFQEVLPTTSLVSRPPVEISVNEDSVELKIELPGMDIKDIDVEVSKQMVAINGQRECAAEVKNSEFYYGKFSRLITLPVEVQNSQVTANYQDGILYLTLPKAATEKNKVVKVNLG</sequence>
<dbReference type="InterPro" id="IPR044587">
    <property type="entry name" value="HSP21-like"/>
</dbReference>
<dbReference type="PROSITE" id="PS51203">
    <property type="entry name" value="CS"/>
    <property type="match status" value="1"/>
</dbReference>
<reference evidence="7" key="1">
    <citation type="journal article" date="2015" name="Genome">
        <title>Whole Genome Sequence of the Non-Microcystin-Producing Microcystis aeruginosa Strain NIES-44.</title>
        <authorList>
            <person name="Okano K."/>
            <person name="Miyata N."/>
            <person name="Ozaki Y."/>
        </authorList>
    </citation>
    <scope>NUCLEOTIDE SEQUENCE [LARGE SCALE GENOMIC DNA]</scope>
    <source>
        <strain evidence="7">NIES-44</strain>
    </source>
</reference>
<dbReference type="SUPFAM" id="SSF49764">
    <property type="entry name" value="HSP20-like chaperones"/>
    <property type="match status" value="1"/>
</dbReference>
<comment type="caution">
    <text evidence="6">The sequence shown here is derived from an EMBL/GenBank/DDBJ whole genome shotgun (WGS) entry which is preliminary data.</text>
</comment>
<dbReference type="Proteomes" id="UP000030321">
    <property type="component" value="Unassembled WGS sequence"/>
</dbReference>